<evidence type="ECO:0000313" key="4">
    <source>
        <dbReference type="Proteomes" id="UP000628463"/>
    </source>
</evidence>
<dbReference type="EMBL" id="JACOPD010000006">
    <property type="protein sequence ID" value="MBC5681210.1"/>
    <property type="molecule type" value="Genomic_DNA"/>
</dbReference>
<dbReference type="InterPro" id="IPR025501">
    <property type="entry name" value="MinD_FleN"/>
</dbReference>
<protein>
    <submittedName>
        <fullName evidence="3">MinD/ParA family protein</fullName>
    </submittedName>
</protein>
<comment type="caution">
    <text evidence="3">The sequence shown here is derived from an EMBL/GenBank/DDBJ whole genome shotgun (WGS) entry which is preliminary data.</text>
</comment>
<keyword evidence="2" id="KW-0067">ATP-binding</keyword>
<dbReference type="Gene3D" id="3.40.50.300">
    <property type="entry name" value="P-loop containing nucleotide triphosphate hydrolases"/>
    <property type="match status" value="1"/>
</dbReference>
<dbReference type="InterPro" id="IPR033875">
    <property type="entry name" value="FlhG"/>
</dbReference>
<dbReference type="InterPro" id="IPR033756">
    <property type="entry name" value="YlxH/NBP35"/>
</dbReference>
<keyword evidence="4" id="KW-1185">Reference proteome</keyword>
<evidence type="ECO:0000313" key="3">
    <source>
        <dbReference type="EMBL" id="MBC5681210.1"/>
    </source>
</evidence>
<dbReference type="InterPro" id="IPR027417">
    <property type="entry name" value="P-loop_NTPase"/>
</dbReference>
<accession>A0ABR7G195</accession>
<name>A0ABR7G195_9FIRM</name>
<dbReference type="SUPFAM" id="SSF52540">
    <property type="entry name" value="P-loop containing nucleoside triphosphate hydrolases"/>
    <property type="match status" value="1"/>
</dbReference>
<evidence type="ECO:0000256" key="1">
    <source>
        <dbReference type="ARBA" id="ARBA00022741"/>
    </source>
</evidence>
<dbReference type="Pfam" id="PF10609">
    <property type="entry name" value="ParA"/>
    <property type="match status" value="1"/>
</dbReference>
<dbReference type="PANTHER" id="PTHR43384:SF4">
    <property type="entry name" value="CELLULOSE BIOSYNTHESIS PROTEIN BCSQ-RELATED"/>
    <property type="match status" value="1"/>
</dbReference>
<dbReference type="PANTHER" id="PTHR43384">
    <property type="entry name" value="SEPTUM SITE-DETERMINING PROTEIN MIND HOMOLOG, CHLOROPLASTIC-RELATED"/>
    <property type="match status" value="1"/>
</dbReference>
<reference evidence="3 4" key="1">
    <citation type="submission" date="2020-08" db="EMBL/GenBank/DDBJ databases">
        <title>Genome public.</title>
        <authorList>
            <person name="Liu C."/>
            <person name="Sun Q."/>
        </authorList>
    </citation>
    <scope>NUCLEOTIDE SEQUENCE [LARGE SCALE GENOMIC DNA]</scope>
    <source>
        <strain evidence="3 4">NSJ-43</strain>
    </source>
</reference>
<proteinExistence type="predicted"/>
<dbReference type="InterPro" id="IPR050625">
    <property type="entry name" value="ParA/MinD_ATPase"/>
</dbReference>
<dbReference type="RefSeq" id="WP_021866040.1">
    <property type="nucleotide sequence ID" value="NZ_JACOPD010000006.1"/>
</dbReference>
<evidence type="ECO:0000256" key="2">
    <source>
        <dbReference type="ARBA" id="ARBA00022840"/>
    </source>
</evidence>
<dbReference type="CDD" id="cd02038">
    <property type="entry name" value="FlhG-like"/>
    <property type="match status" value="1"/>
</dbReference>
<sequence length="294" mass="32129">MDQAETLRNIIKLQNQRTVTNARVITVTSGKGGVGKSNTSINLALQFQKMGKKVIILDADFGLANVEVMFGVIPKYNMGDLIFNGMDIKDIITEGPEGVGFISGGSGIAKLVNLDKDQVKNLVGKLSQLEEFADVIIIDTGAGISPAVMEFILASPETVLVTTPEPTSITDSYALLKALSMTDSYDSSVNKVKMLANRVSNEKEGRNLYEKLNSVVTKFLNIKMEYLGHVVYDDNMTKAVMSQKPVTIMYPHSPASRCYENIVSTLETGHAVSQNAGVRSFFRNVFSRKMKNGD</sequence>
<keyword evidence="1" id="KW-0547">Nucleotide-binding</keyword>
<gene>
    <name evidence="3" type="ORF">H8S01_09575</name>
</gene>
<dbReference type="PIRSF" id="PIRSF003092">
    <property type="entry name" value="MinD"/>
    <property type="match status" value="1"/>
</dbReference>
<dbReference type="Proteomes" id="UP000628463">
    <property type="component" value="Unassembled WGS sequence"/>
</dbReference>
<organism evidence="3 4">
    <name type="scientific">Lachnospira hominis</name>
    <name type="common">ex Liu et al. 2021</name>
    <dbReference type="NCBI Taxonomy" id="2763051"/>
    <lineage>
        <taxon>Bacteria</taxon>
        <taxon>Bacillati</taxon>
        <taxon>Bacillota</taxon>
        <taxon>Clostridia</taxon>
        <taxon>Lachnospirales</taxon>
        <taxon>Lachnospiraceae</taxon>
        <taxon>Lachnospira</taxon>
    </lineage>
</organism>